<dbReference type="PANTHER" id="PTHR21064">
    <property type="entry name" value="AMINOGLYCOSIDE PHOSPHOTRANSFERASE DOMAIN-CONTAINING PROTEIN-RELATED"/>
    <property type="match status" value="1"/>
</dbReference>
<dbReference type="Proteomes" id="UP000287188">
    <property type="component" value="Unassembled WGS sequence"/>
</dbReference>
<evidence type="ECO:0000256" key="6">
    <source>
        <dbReference type="ARBA" id="ARBA00022840"/>
    </source>
</evidence>
<evidence type="ECO:0000256" key="5">
    <source>
        <dbReference type="ARBA" id="ARBA00022777"/>
    </source>
</evidence>
<dbReference type="Gene3D" id="3.90.1200.10">
    <property type="match status" value="1"/>
</dbReference>
<keyword evidence="10" id="KW-1185">Reference proteome</keyword>
<protein>
    <recommendedName>
        <fullName evidence="8">Aminoglycoside phosphotransferase domain-containing protein</fullName>
    </recommendedName>
</protein>
<feature type="domain" description="Aminoglycoside phosphotransferase" evidence="8">
    <location>
        <begin position="27"/>
        <end position="230"/>
    </location>
</feature>
<comment type="similarity">
    <text evidence="7">Belongs to the pseudomonas-type ThrB family.</text>
</comment>
<keyword evidence="5" id="KW-0418">Kinase</keyword>
<dbReference type="RefSeq" id="WP_126557351.1">
    <property type="nucleotide sequence ID" value="NZ_BIFS01000002.1"/>
</dbReference>
<dbReference type="AlphaFoldDB" id="A0A402AYB8"/>
<dbReference type="GO" id="GO:0009088">
    <property type="term" value="P:threonine biosynthetic process"/>
    <property type="evidence" value="ECO:0007669"/>
    <property type="project" value="UniProtKB-KW"/>
</dbReference>
<evidence type="ECO:0000313" key="10">
    <source>
        <dbReference type="Proteomes" id="UP000287188"/>
    </source>
</evidence>
<proteinExistence type="inferred from homology"/>
<organism evidence="9 10">
    <name type="scientific">Dictyobacter kobayashii</name>
    <dbReference type="NCBI Taxonomy" id="2014872"/>
    <lineage>
        <taxon>Bacteria</taxon>
        <taxon>Bacillati</taxon>
        <taxon>Chloroflexota</taxon>
        <taxon>Ktedonobacteria</taxon>
        <taxon>Ktedonobacterales</taxon>
        <taxon>Dictyobacteraceae</taxon>
        <taxon>Dictyobacter</taxon>
    </lineage>
</organism>
<gene>
    <name evidence="9" type="ORF">KDK_78670</name>
</gene>
<dbReference type="Pfam" id="PF01636">
    <property type="entry name" value="APH"/>
    <property type="match status" value="1"/>
</dbReference>
<dbReference type="CDD" id="cd05153">
    <property type="entry name" value="HomoserineK_II"/>
    <property type="match status" value="1"/>
</dbReference>
<dbReference type="GO" id="GO:0004413">
    <property type="term" value="F:homoserine kinase activity"/>
    <property type="evidence" value="ECO:0007669"/>
    <property type="project" value="InterPro"/>
</dbReference>
<evidence type="ECO:0000256" key="4">
    <source>
        <dbReference type="ARBA" id="ARBA00022741"/>
    </source>
</evidence>
<keyword evidence="6" id="KW-0067">ATP-binding</keyword>
<keyword evidence="4" id="KW-0547">Nucleotide-binding</keyword>
<dbReference type="InterPro" id="IPR050249">
    <property type="entry name" value="Pseudomonas-type_ThrB"/>
</dbReference>
<evidence type="ECO:0000256" key="7">
    <source>
        <dbReference type="ARBA" id="ARBA00038240"/>
    </source>
</evidence>
<dbReference type="OrthoDB" id="9800774at2"/>
<dbReference type="Gene3D" id="3.30.200.20">
    <property type="entry name" value="Phosphorylase Kinase, domain 1"/>
    <property type="match status" value="1"/>
</dbReference>
<accession>A0A402AYB8</accession>
<name>A0A402AYB8_9CHLR</name>
<dbReference type="InterPro" id="IPR002575">
    <property type="entry name" value="Aminoglycoside_PTrfase"/>
</dbReference>
<evidence type="ECO:0000259" key="8">
    <source>
        <dbReference type="Pfam" id="PF01636"/>
    </source>
</evidence>
<sequence>MAVKTEFSKQQFIEILSDYTLGDFTAFKPITAGTVQTNFLLQTTQGTFVFRYYENRSMGSVLFESDLTQYLKKKRYPCPAPLKNSKGRYVGTHNEKPYIIFEFVEGQHLENPDAAQTKQLIQKVAELQNLTRNYKPRHTKYRWNYDLALCQQLAREEADKINTVQAKEKLAWFEHELSQLILPRSLPKGICHCDFHFSNILFQNGEFKALIDFDDANYTFLMYDLATLIDPFLPSFDWNSWSHFKPGENVFDFSAASQTVMEYTRHRPLNNNEKSHLYDVFKLSIMFDCVWYFKRGDAKDFYEKRKIAALNDLGREHFHAELFGKQKRNVQPKRGDGKEGCRS</sequence>
<dbReference type="InterPro" id="IPR011009">
    <property type="entry name" value="Kinase-like_dom_sf"/>
</dbReference>
<evidence type="ECO:0000256" key="1">
    <source>
        <dbReference type="ARBA" id="ARBA00022605"/>
    </source>
</evidence>
<reference evidence="10" key="1">
    <citation type="submission" date="2018-12" db="EMBL/GenBank/DDBJ databases">
        <title>Tengunoibacter tsumagoiensis gen. nov., sp. nov., Dictyobacter kobayashii sp. nov., D. alpinus sp. nov., and D. joshuensis sp. nov. and description of Dictyobacteraceae fam. nov. within the order Ktedonobacterales isolated from Tengu-no-mugimeshi.</title>
        <authorList>
            <person name="Wang C.M."/>
            <person name="Zheng Y."/>
            <person name="Sakai Y."/>
            <person name="Toyoda A."/>
            <person name="Minakuchi Y."/>
            <person name="Abe K."/>
            <person name="Yokota A."/>
            <person name="Yabe S."/>
        </authorList>
    </citation>
    <scope>NUCLEOTIDE SEQUENCE [LARGE SCALE GENOMIC DNA]</scope>
    <source>
        <strain evidence="10">Uno11</strain>
    </source>
</reference>
<keyword evidence="1" id="KW-0028">Amino-acid biosynthesis</keyword>
<dbReference type="PANTHER" id="PTHR21064:SF6">
    <property type="entry name" value="AMINOGLYCOSIDE PHOSPHOTRANSFERASE DOMAIN-CONTAINING PROTEIN"/>
    <property type="match status" value="1"/>
</dbReference>
<dbReference type="SUPFAM" id="SSF56112">
    <property type="entry name" value="Protein kinase-like (PK-like)"/>
    <property type="match status" value="1"/>
</dbReference>
<evidence type="ECO:0000256" key="3">
    <source>
        <dbReference type="ARBA" id="ARBA00022697"/>
    </source>
</evidence>
<keyword evidence="2" id="KW-0808">Transferase</keyword>
<dbReference type="GO" id="GO:0005524">
    <property type="term" value="F:ATP binding"/>
    <property type="evidence" value="ECO:0007669"/>
    <property type="project" value="UniProtKB-KW"/>
</dbReference>
<evidence type="ECO:0000313" key="9">
    <source>
        <dbReference type="EMBL" id="GCE24067.1"/>
    </source>
</evidence>
<keyword evidence="3" id="KW-0791">Threonine biosynthesis</keyword>
<comment type="caution">
    <text evidence="9">The sequence shown here is derived from an EMBL/GenBank/DDBJ whole genome shotgun (WGS) entry which is preliminary data.</text>
</comment>
<dbReference type="InterPro" id="IPR005280">
    <property type="entry name" value="Homoserine_kinase_II"/>
</dbReference>
<evidence type="ECO:0000256" key="2">
    <source>
        <dbReference type="ARBA" id="ARBA00022679"/>
    </source>
</evidence>
<dbReference type="EMBL" id="BIFS01000002">
    <property type="protein sequence ID" value="GCE24067.1"/>
    <property type="molecule type" value="Genomic_DNA"/>
</dbReference>